<reference evidence="3 4" key="1">
    <citation type="submission" date="2023-01" db="EMBL/GenBank/DDBJ databases">
        <title>Analysis of 21 Apiospora genomes using comparative genomics revels a genus with tremendous synthesis potential of carbohydrate active enzymes and secondary metabolites.</title>
        <authorList>
            <person name="Sorensen T."/>
        </authorList>
    </citation>
    <scope>NUCLEOTIDE SEQUENCE [LARGE SCALE GENOMIC DNA]</scope>
    <source>
        <strain evidence="3 4">CBS 83171</strain>
    </source>
</reference>
<keyword evidence="1 3" id="KW-0489">Methyltransferase</keyword>
<sequence>MENFVPKVGQKIRPSAVEETCLGNLYQRALDADTPSPILGDKYSKLVVSQIEHDFDQSLYPTDPGFIRYLNTRTKKHDEWCQRFLDNHLGENVTILHLACGLDTRCFRVKWGAEVTWIDLDQEDVIGLRQRLLPAPPGKYRNIKSPAYSAGSSITLERRTRKAGDEGHRMISVDVMGSITQSFGFLIPIYSRNHVRYVWATDNAKELLAMEPRLRIAQQVVWAQALGGVARGPQWFGWWTWLLSYWPSFANCSTNVKLEF</sequence>
<dbReference type="SUPFAM" id="SSF53335">
    <property type="entry name" value="S-adenosyl-L-methionine-dependent methyltransferases"/>
    <property type="match status" value="1"/>
</dbReference>
<dbReference type="PANTHER" id="PTHR43619">
    <property type="entry name" value="S-ADENOSYL-L-METHIONINE-DEPENDENT METHYLTRANSFERASE YKTD-RELATED"/>
    <property type="match status" value="1"/>
</dbReference>
<keyword evidence="4" id="KW-1185">Reference proteome</keyword>
<accession>A0ABR1U5N6</accession>
<keyword evidence="2" id="KW-0808">Transferase</keyword>
<dbReference type="Gene3D" id="3.40.50.150">
    <property type="entry name" value="Vaccinia Virus protein VP39"/>
    <property type="match status" value="1"/>
</dbReference>
<organism evidence="3 4">
    <name type="scientific">Apiospora saccharicola</name>
    <dbReference type="NCBI Taxonomy" id="335842"/>
    <lineage>
        <taxon>Eukaryota</taxon>
        <taxon>Fungi</taxon>
        <taxon>Dikarya</taxon>
        <taxon>Ascomycota</taxon>
        <taxon>Pezizomycotina</taxon>
        <taxon>Sordariomycetes</taxon>
        <taxon>Xylariomycetidae</taxon>
        <taxon>Amphisphaeriales</taxon>
        <taxon>Apiosporaceae</taxon>
        <taxon>Apiospora</taxon>
    </lineage>
</organism>
<dbReference type="EMBL" id="JAQQWM010000008">
    <property type="protein sequence ID" value="KAK8054205.1"/>
    <property type="molecule type" value="Genomic_DNA"/>
</dbReference>
<evidence type="ECO:0000256" key="2">
    <source>
        <dbReference type="ARBA" id="ARBA00022679"/>
    </source>
</evidence>
<dbReference type="Pfam" id="PF04072">
    <property type="entry name" value="LCM"/>
    <property type="match status" value="1"/>
</dbReference>
<comment type="caution">
    <text evidence="3">The sequence shown here is derived from an EMBL/GenBank/DDBJ whole genome shotgun (WGS) entry which is preliminary data.</text>
</comment>
<evidence type="ECO:0000313" key="3">
    <source>
        <dbReference type="EMBL" id="KAK8054205.1"/>
    </source>
</evidence>
<dbReference type="Proteomes" id="UP001446871">
    <property type="component" value="Unassembled WGS sequence"/>
</dbReference>
<evidence type="ECO:0000256" key="1">
    <source>
        <dbReference type="ARBA" id="ARBA00022603"/>
    </source>
</evidence>
<gene>
    <name evidence="3" type="ORF">PG996_013506</name>
</gene>
<dbReference type="GO" id="GO:0008168">
    <property type="term" value="F:methyltransferase activity"/>
    <property type="evidence" value="ECO:0007669"/>
    <property type="project" value="UniProtKB-KW"/>
</dbReference>
<dbReference type="InterPro" id="IPR007213">
    <property type="entry name" value="Ppm1/Ppm2/Tcmp"/>
</dbReference>
<name>A0ABR1U5N6_9PEZI</name>
<dbReference type="InterPro" id="IPR029063">
    <property type="entry name" value="SAM-dependent_MTases_sf"/>
</dbReference>
<evidence type="ECO:0000313" key="4">
    <source>
        <dbReference type="Proteomes" id="UP001446871"/>
    </source>
</evidence>
<dbReference type="PANTHER" id="PTHR43619:SF2">
    <property type="entry name" value="S-ADENOSYL-L-METHIONINE-DEPENDENT METHYLTRANSFERASES SUPERFAMILY PROTEIN"/>
    <property type="match status" value="1"/>
</dbReference>
<protein>
    <submittedName>
        <fullName evidence="3">S-adenosyl-L-methionine-dependent methyltransferase</fullName>
    </submittedName>
</protein>
<proteinExistence type="predicted"/>
<dbReference type="GO" id="GO:0032259">
    <property type="term" value="P:methylation"/>
    <property type="evidence" value="ECO:0007669"/>
    <property type="project" value="UniProtKB-KW"/>
</dbReference>